<feature type="compositionally biased region" description="Polar residues" evidence="6">
    <location>
        <begin position="83"/>
        <end position="94"/>
    </location>
</feature>
<feature type="transmembrane region" description="Helical" evidence="7">
    <location>
        <begin position="193"/>
        <end position="213"/>
    </location>
</feature>
<dbReference type="AlphaFoldDB" id="B8LNM8"/>
<feature type="transmembrane region" description="Helical" evidence="7">
    <location>
        <begin position="258"/>
        <end position="277"/>
    </location>
</feature>
<evidence type="ECO:0000256" key="2">
    <source>
        <dbReference type="ARBA" id="ARBA00007322"/>
    </source>
</evidence>
<evidence type="ECO:0000256" key="5">
    <source>
        <dbReference type="ARBA" id="ARBA00023136"/>
    </source>
</evidence>
<dbReference type="GO" id="GO:0016020">
    <property type="term" value="C:membrane"/>
    <property type="evidence" value="ECO:0007669"/>
    <property type="project" value="UniProtKB-SubCell"/>
</dbReference>
<sequence length="340" mass="39141">MGDDPQHIKKVAASSYDYDNDSRWANYWNNILIPPHMASRPDVVRHYKQKFYQRYIDPEFEVEPFSSATSARSARSSPASPPEQNQSANSGGQTQAPERRPSSSQRASAPTGSLRLDRNSVPFLINAWVVVMAIMAMFPFSPWGLSDRAYRFTLAGTGLSCSYSIYSQYGRPRAWNLQAIQLWLQSLIATKDFIYLLYCFVFVSSPMAIKFALVPVLCRSLELVAKYLRRNFSSANLYRKYLEDSCLWIDTNTATLNILSSNSEIVLGFLVIILLFTRQRNIVQGVMYWQLLKLMYHAPNTASYHRNAWAKIGMHANPYIHRYAPFLRTPIAYLQRWFQH</sequence>
<evidence type="ECO:0000256" key="4">
    <source>
        <dbReference type="ARBA" id="ARBA00022989"/>
    </source>
</evidence>
<keyword evidence="3 7" id="KW-0812">Transmembrane</keyword>
<evidence type="ECO:0000313" key="8">
    <source>
        <dbReference type="EMBL" id="ABR17258.1"/>
    </source>
</evidence>
<feature type="compositionally biased region" description="Low complexity" evidence="6">
    <location>
        <begin position="67"/>
        <end position="78"/>
    </location>
</feature>
<feature type="transmembrane region" description="Helical" evidence="7">
    <location>
        <begin position="123"/>
        <end position="143"/>
    </location>
</feature>
<comment type="similarity">
    <text evidence="2">Belongs to the PER33/POM33 family.</text>
</comment>
<keyword evidence="4 7" id="KW-1133">Transmembrane helix</keyword>
<organism evidence="8">
    <name type="scientific">Picea sitchensis</name>
    <name type="common">Sitka spruce</name>
    <name type="synonym">Pinus sitchensis</name>
    <dbReference type="NCBI Taxonomy" id="3332"/>
    <lineage>
        <taxon>Eukaryota</taxon>
        <taxon>Viridiplantae</taxon>
        <taxon>Streptophyta</taxon>
        <taxon>Embryophyta</taxon>
        <taxon>Tracheophyta</taxon>
        <taxon>Spermatophyta</taxon>
        <taxon>Pinopsida</taxon>
        <taxon>Pinidae</taxon>
        <taxon>Conifers I</taxon>
        <taxon>Pinales</taxon>
        <taxon>Pinaceae</taxon>
        <taxon>Picea</taxon>
    </lineage>
</organism>
<dbReference type="OMA" id="WSKIGRT"/>
<dbReference type="InterPro" id="IPR051645">
    <property type="entry name" value="PER33/POM33_regulator"/>
</dbReference>
<evidence type="ECO:0000256" key="7">
    <source>
        <dbReference type="SAM" id="Phobius"/>
    </source>
</evidence>
<dbReference type="GO" id="GO:0061024">
    <property type="term" value="P:membrane organization"/>
    <property type="evidence" value="ECO:0007669"/>
    <property type="project" value="TreeGrafter"/>
</dbReference>
<reference evidence="8" key="1">
    <citation type="submission" date="2007-06" db="EMBL/GenBank/DDBJ databases">
        <title>Full length cDNA sequences from Sitka Spruce (Picea sitchensis).</title>
        <authorList>
            <person name="Ralph S.G."/>
            <person name="Chun H.E."/>
            <person name="Liao N."/>
            <person name="Ali J."/>
            <person name="Reid K."/>
            <person name="Kolosova N."/>
            <person name="Cooper N."/>
            <person name="Cullis C."/>
            <person name="Jancsik S."/>
            <person name="Moore R."/>
            <person name="Mayo M."/>
            <person name="Wagner S."/>
            <person name="Holt R.A."/>
            <person name="Jones S.J.M."/>
            <person name="Marra M.A."/>
            <person name="Ritland C.E."/>
            <person name="Ritland K."/>
            <person name="Bohlmann J."/>
        </authorList>
    </citation>
    <scope>NUCLEOTIDE SEQUENCE</scope>
    <source>
        <tissue evidence="8">Green portion of the leader tissue</tissue>
    </source>
</reference>
<evidence type="ECO:0000256" key="6">
    <source>
        <dbReference type="SAM" id="MobiDB-lite"/>
    </source>
</evidence>
<dbReference type="Pfam" id="PF03661">
    <property type="entry name" value="TMEM33_Pom33"/>
    <property type="match status" value="1"/>
</dbReference>
<feature type="region of interest" description="Disordered" evidence="6">
    <location>
        <begin position="67"/>
        <end position="113"/>
    </location>
</feature>
<comment type="subcellular location">
    <subcellularLocation>
        <location evidence="1">Membrane</location>
        <topology evidence="1">Multi-pass membrane protein</topology>
    </subcellularLocation>
</comment>
<dbReference type="InterPro" id="IPR005344">
    <property type="entry name" value="TMEM33/Pom33"/>
</dbReference>
<proteinExistence type="evidence at transcript level"/>
<evidence type="ECO:0000256" key="1">
    <source>
        <dbReference type="ARBA" id="ARBA00004141"/>
    </source>
</evidence>
<dbReference type="PANTHER" id="PTHR12703:SF4">
    <property type="entry name" value="TRANSMEMBRANE PROTEIN 33"/>
    <property type="match status" value="1"/>
</dbReference>
<keyword evidence="5 7" id="KW-0472">Membrane</keyword>
<evidence type="ECO:0000256" key="3">
    <source>
        <dbReference type="ARBA" id="ARBA00022692"/>
    </source>
</evidence>
<dbReference type="EMBL" id="EF677435">
    <property type="protein sequence ID" value="ABR17258.1"/>
    <property type="molecule type" value="mRNA"/>
</dbReference>
<name>B8LNM8_PICSI</name>
<dbReference type="GO" id="GO:0071786">
    <property type="term" value="P:endoplasmic reticulum tubular network organization"/>
    <property type="evidence" value="ECO:0007669"/>
    <property type="project" value="TreeGrafter"/>
</dbReference>
<evidence type="ECO:0008006" key="9">
    <source>
        <dbReference type="Google" id="ProtNLM"/>
    </source>
</evidence>
<accession>B8LNM8</accession>
<protein>
    <recommendedName>
        <fullName evidence="9">Transmembrane protein 33 homolog</fullName>
    </recommendedName>
</protein>
<dbReference type="GO" id="GO:0005783">
    <property type="term" value="C:endoplasmic reticulum"/>
    <property type="evidence" value="ECO:0007669"/>
    <property type="project" value="TreeGrafter"/>
</dbReference>
<dbReference type="PANTHER" id="PTHR12703">
    <property type="entry name" value="TRANSMEMBRANE PROTEIN 33"/>
    <property type="match status" value="1"/>
</dbReference>